<feature type="binding site" evidence="5">
    <location>
        <position position="469"/>
    </location>
    <ligand>
        <name>substrate</name>
    </ligand>
</feature>
<keyword evidence="5" id="KW-0028">Amino-acid biosynthesis</keyword>
<keyword evidence="3 5" id="KW-0862">Zinc</keyword>
<feature type="binding site" evidence="5">
    <location>
        <position position="311"/>
    </location>
    <ligand>
        <name>substrate</name>
    </ligand>
</feature>
<comment type="function">
    <text evidence="5">Catalyzes the sequential NAD-dependent oxidations of L-histidinol to L-histidinaldehyde and then to L-histidine.</text>
</comment>
<feature type="binding site" evidence="5">
    <location>
        <position position="308"/>
    </location>
    <ligand>
        <name>substrate</name>
    </ligand>
</feature>
<comment type="cofactor">
    <cofactor evidence="5">
        <name>Zn(2+)</name>
        <dbReference type="ChEBI" id="CHEBI:29105"/>
    </cofactor>
    <text evidence="5">Binds 1 zinc ion per subunit.</text>
</comment>
<dbReference type="PROSITE" id="PS00611">
    <property type="entry name" value="HISOL_DEHYDROGENASE"/>
    <property type="match status" value="1"/>
</dbReference>
<feature type="binding site" evidence="5">
    <location>
        <position position="240"/>
    </location>
    <ligand>
        <name>NAD(+)</name>
        <dbReference type="ChEBI" id="CHEBI:57540"/>
    </ligand>
</feature>
<dbReference type="InterPro" id="IPR001692">
    <property type="entry name" value="Histidinol_DH_CS"/>
</dbReference>
<dbReference type="CDD" id="cd06572">
    <property type="entry name" value="Histidinol_dh"/>
    <property type="match status" value="1"/>
</dbReference>
<dbReference type="InterPro" id="IPR012131">
    <property type="entry name" value="Hstdl_DH"/>
</dbReference>
<keyword evidence="2 5" id="KW-0479">Metal-binding</keyword>
<evidence type="ECO:0000256" key="1">
    <source>
        <dbReference type="ARBA" id="ARBA00010178"/>
    </source>
</evidence>
<comment type="pathway">
    <text evidence="5">Amino-acid biosynthesis; L-histidine biosynthesis; L-histidine from 5-phospho-alpha-D-ribose 1-diphosphate: step 9/9.</text>
</comment>
<feature type="binding site" evidence="5">
    <location>
        <position position="464"/>
    </location>
    <ligand>
        <name>substrate</name>
    </ligand>
</feature>
<evidence type="ECO:0000256" key="6">
    <source>
        <dbReference type="RuleBase" id="RU004175"/>
    </source>
</evidence>
<dbReference type="GO" id="GO:0004399">
    <property type="term" value="F:histidinol dehydrogenase activity"/>
    <property type="evidence" value="ECO:0007669"/>
    <property type="project" value="UniProtKB-UniRule"/>
</dbReference>
<dbReference type="Proteomes" id="UP000000933">
    <property type="component" value="Chromosome"/>
</dbReference>
<dbReference type="NCBIfam" id="TIGR00069">
    <property type="entry name" value="hisD"/>
    <property type="match status" value="1"/>
</dbReference>
<dbReference type="PANTHER" id="PTHR21256">
    <property type="entry name" value="HISTIDINOL DEHYDROGENASE HDH"/>
    <property type="match status" value="1"/>
</dbReference>
<dbReference type="EMBL" id="FP565814">
    <property type="protein sequence ID" value="CBH25272.1"/>
    <property type="molecule type" value="Genomic_DNA"/>
</dbReference>
<dbReference type="SUPFAM" id="SSF53720">
    <property type="entry name" value="ALDH-like"/>
    <property type="match status" value="1"/>
</dbReference>
<feature type="binding site" evidence="5">
    <location>
        <position position="311"/>
    </location>
    <ligand>
        <name>Zn(2+)</name>
        <dbReference type="ChEBI" id="CHEBI:29105"/>
    </ligand>
</feature>
<comment type="similarity">
    <text evidence="1 5 6">Belongs to the histidinol dehydrogenase family.</text>
</comment>
<feature type="binding site" evidence="5">
    <location>
        <position position="286"/>
    </location>
    <ligand>
        <name>substrate</name>
    </ligand>
</feature>
<dbReference type="AlphaFoldDB" id="D5HB67"/>
<dbReference type="FunFam" id="3.40.50.1980:FF:000026">
    <property type="entry name" value="Histidinol dehydrogenase"/>
    <property type="match status" value="1"/>
</dbReference>
<dbReference type="FunFam" id="3.40.50.1980:FF:000001">
    <property type="entry name" value="Histidinol dehydrogenase"/>
    <property type="match status" value="1"/>
</dbReference>
<dbReference type="UniPathway" id="UPA00031">
    <property type="reaction ID" value="UER00014"/>
</dbReference>
<dbReference type="Gene3D" id="3.40.50.1980">
    <property type="entry name" value="Nitrogenase molybdenum iron protein domain"/>
    <property type="match status" value="2"/>
</dbReference>
<feature type="active site" description="Proton acceptor" evidence="5">
    <location>
        <position position="376"/>
    </location>
</feature>
<dbReference type="Gene3D" id="1.20.5.1300">
    <property type="match status" value="1"/>
</dbReference>
<dbReference type="HOGENOM" id="CLU_006732_3_3_10"/>
<dbReference type="GO" id="GO:0051287">
    <property type="term" value="F:NAD binding"/>
    <property type="evidence" value="ECO:0007669"/>
    <property type="project" value="InterPro"/>
</dbReference>
<name>D5HB67_SALRM</name>
<dbReference type="InterPro" id="IPR016161">
    <property type="entry name" value="Ald_DH/histidinol_DH"/>
</dbReference>
<feature type="binding site" evidence="5">
    <location>
        <position position="410"/>
    </location>
    <ligand>
        <name>substrate</name>
    </ligand>
</feature>
<dbReference type="GO" id="GO:0000105">
    <property type="term" value="P:L-histidine biosynthetic process"/>
    <property type="evidence" value="ECO:0007669"/>
    <property type="project" value="UniProtKB-UniRule"/>
</dbReference>
<evidence type="ECO:0000256" key="4">
    <source>
        <dbReference type="ARBA" id="ARBA00023002"/>
    </source>
</evidence>
<dbReference type="PATRIC" id="fig|761659.10.peg.2558"/>
<reference evidence="8" key="2">
    <citation type="submission" date="2010-04" db="EMBL/GenBank/DDBJ databases">
        <title>Genome sequence of Salinibacter ruber M8.</title>
        <authorList>
            <consortium name="Genoscope"/>
        </authorList>
    </citation>
    <scope>NUCLEOTIDE SEQUENCE [LARGE SCALE GENOMIC DNA]</scope>
    <source>
        <strain evidence="8">M8</strain>
    </source>
</reference>
<dbReference type="PRINTS" id="PR00083">
    <property type="entry name" value="HOLDHDRGNASE"/>
</dbReference>
<organism evidence="7 8">
    <name type="scientific">Salinibacter ruber (strain M8)</name>
    <dbReference type="NCBI Taxonomy" id="761659"/>
    <lineage>
        <taxon>Bacteria</taxon>
        <taxon>Pseudomonadati</taxon>
        <taxon>Rhodothermota</taxon>
        <taxon>Rhodothermia</taxon>
        <taxon>Rhodothermales</taxon>
        <taxon>Salinibacteraceae</taxon>
        <taxon>Salinibacter</taxon>
    </lineage>
</organism>
<accession>D5HB67</accession>
<comment type="catalytic activity">
    <reaction evidence="5">
        <text>L-histidinol + 2 NAD(+) + H2O = L-histidine + 2 NADH + 3 H(+)</text>
        <dbReference type="Rhea" id="RHEA:20641"/>
        <dbReference type="ChEBI" id="CHEBI:15377"/>
        <dbReference type="ChEBI" id="CHEBI:15378"/>
        <dbReference type="ChEBI" id="CHEBI:57540"/>
        <dbReference type="ChEBI" id="CHEBI:57595"/>
        <dbReference type="ChEBI" id="CHEBI:57699"/>
        <dbReference type="ChEBI" id="CHEBI:57945"/>
        <dbReference type="EC" id="1.1.1.23"/>
    </reaction>
</comment>
<dbReference type="GO" id="GO:0005829">
    <property type="term" value="C:cytosol"/>
    <property type="evidence" value="ECO:0007669"/>
    <property type="project" value="TreeGrafter"/>
</dbReference>
<keyword evidence="4 5" id="KW-0560">Oxidoreductase</keyword>
<evidence type="ECO:0000256" key="3">
    <source>
        <dbReference type="ARBA" id="ARBA00022833"/>
    </source>
</evidence>
<sequence>MPIAPRCRWDVALTRCSGPPRAFQPFNVHPKTFPRLENRSICPVELISRISTSMIPLITPDDTARLDAIVSRGGTFSDEVDATVEDILARIRAEGDEALIELTETYDGVRPYPVQVPASVLDGAVDALDDDLQDVLEEAAANIRHFHDKQVDESWFTDDGDGVILGQRVVPMERAGLYVPGGTAFYPSSLLMNAIPAQVAGVDEIHLVSPPQDDGRPHPLVLATAALLGLEHIYAVGGAQAVGALAYGTASVPAVDTIVGPGNAYVAAAKKKVFGRVGIDSVAGPSEIGVLADATADPEFVAADLLSQAEHDERASAVLVTPHRPLAEAVQEHVEAMVPALPRADVIEQSLADYGACVVPDTMDAAIDLMNDLAVEHLELHVDDPWQTMTHIRHAGAIFLGAYSSEPVGDYFAGPNHVLPTGGTARHASALGVDDFVRTQSVLSYTKDRLDETGPKIATIAEAEDLQAHAEAIRTRLDRDGGSGSKKP</sequence>
<dbReference type="GO" id="GO:0008270">
    <property type="term" value="F:zinc ion binding"/>
    <property type="evidence" value="ECO:0007669"/>
    <property type="project" value="UniProtKB-UniRule"/>
</dbReference>
<dbReference type="KEGG" id="srm:SRM_02351"/>
<feature type="binding site" evidence="5">
    <location>
        <position position="308"/>
    </location>
    <ligand>
        <name>Zn(2+)</name>
        <dbReference type="ChEBI" id="CHEBI:29105"/>
    </ligand>
</feature>
<evidence type="ECO:0000256" key="5">
    <source>
        <dbReference type="HAMAP-Rule" id="MF_01024"/>
    </source>
</evidence>
<evidence type="ECO:0000313" key="8">
    <source>
        <dbReference type="Proteomes" id="UP000000933"/>
    </source>
</evidence>
<proteinExistence type="inferred from homology"/>
<keyword evidence="5" id="KW-0368">Histidine biosynthesis</keyword>
<feature type="binding site" evidence="5">
    <location>
        <position position="377"/>
    </location>
    <ligand>
        <name>substrate</name>
    </ligand>
</feature>
<feature type="binding site" evidence="5">
    <location>
        <position position="410"/>
    </location>
    <ligand>
        <name>Zn(2+)</name>
        <dbReference type="ChEBI" id="CHEBI:29105"/>
    </ligand>
</feature>
<feature type="active site" description="Proton acceptor" evidence="5">
    <location>
        <position position="377"/>
    </location>
</feature>
<dbReference type="HAMAP" id="MF_01024">
    <property type="entry name" value="HisD"/>
    <property type="match status" value="1"/>
</dbReference>
<dbReference type="Pfam" id="PF00815">
    <property type="entry name" value="Histidinol_dh"/>
    <property type="match status" value="1"/>
</dbReference>
<evidence type="ECO:0000256" key="2">
    <source>
        <dbReference type="ARBA" id="ARBA00022723"/>
    </source>
</evidence>
<feature type="binding site" evidence="5">
    <location>
        <position position="263"/>
    </location>
    <ligand>
        <name>NAD(+)</name>
        <dbReference type="ChEBI" id="CHEBI:57540"/>
    </ligand>
</feature>
<evidence type="ECO:0000313" key="7">
    <source>
        <dbReference type="EMBL" id="CBH25272.1"/>
    </source>
</evidence>
<feature type="binding site" evidence="5">
    <location>
        <position position="469"/>
    </location>
    <ligand>
        <name>Zn(2+)</name>
        <dbReference type="ChEBI" id="CHEBI:29105"/>
    </ligand>
</feature>
<keyword evidence="5" id="KW-0520">NAD</keyword>
<dbReference type="PANTHER" id="PTHR21256:SF2">
    <property type="entry name" value="HISTIDINE BIOSYNTHESIS TRIFUNCTIONAL PROTEIN"/>
    <property type="match status" value="1"/>
</dbReference>
<protein>
    <recommendedName>
        <fullName evidence="5">Histidinol dehydrogenase</fullName>
        <shortName evidence="5">HDH</shortName>
        <ecNumber evidence="5">1.1.1.23</ecNumber>
    </recommendedName>
</protein>
<dbReference type="EC" id="1.1.1.23" evidence="5"/>
<reference evidence="7 8" key="1">
    <citation type="journal article" date="2010" name="ISME J.">
        <title>Fine-scale evolution: genomic, phenotypic and ecological differentiation in two coexisting Salinibacter ruber strains.</title>
        <authorList>
            <person name="Pena A."/>
            <person name="Teeling H."/>
            <person name="Huerta-Cepas J."/>
            <person name="Santos F."/>
            <person name="Yarza P."/>
            <person name="Brito-Echeverria J."/>
            <person name="Lucio M."/>
            <person name="Schmitt-Kopplin P."/>
            <person name="Meseguer I."/>
            <person name="Schenowitz C."/>
            <person name="Dossat C."/>
            <person name="Barbe V."/>
            <person name="Dopazo J."/>
            <person name="Rossello-Mora R."/>
            <person name="Schuler M."/>
            <person name="Glockner F.O."/>
            <person name="Amann R."/>
            <person name="Gabaldon T."/>
            <person name="Anton J."/>
        </authorList>
    </citation>
    <scope>NUCLEOTIDE SEQUENCE [LARGE SCALE GENOMIC DNA]</scope>
    <source>
        <strain evidence="7 8">M8</strain>
    </source>
</reference>
<gene>
    <name evidence="5 7" type="primary">hisD</name>
    <name evidence="7" type="ordered locus">SRM_02351</name>
</gene>
<feature type="binding site" evidence="5">
    <location>
        <position position="178"/>
    </location>
    <ligand>
        <name>NAD(+)</name>
        <dbReference type="ChEBI" id="CHEBI:57540"/>
    </ligand>
</feature>